<keyword evidence="2" id="KW-0238">DNA-binding</keyword>
<evidence type="ECO:0000256" key="1">
    <source>
        <dbReference type="ARBA" id="ARBA00023015"/>
    </source>
</evidence>
<dbReference type="SUPFAM" id="SSF46785">
    <property type="entry name" value="Winged helix' DNA-binding domain"/>
    <property type="match status" value="1"/>
</dbReference>
<dbReference type="RefSeq" id="WP_109431778.1">
    <property type="nucleotide sequence ID" value="NZ_MPDK01000054.1"/>
</dbReference>
<dbReference type="CDD" id="cd00090">
    <property type="entry name" value="HTH_ARSR"/>
    <property type="match status" value="1"/>
</dbReference>
<dbReference type="GO" id="GO:0003700">
    <property type="term" value="F:DNA-binding transcription factor activity"/>
    <property type="evidence" value="ECO:0007669"/>
    <property type="project" value="InterPro"/>
</dbReference>
<keyword evidence="3" id="KW-0804">Transcription</keyword>
<accession>A0A2U3CZ39</accession>
<dbReference type="SMART" id="SM00418">
    <property type="entry name" value="HTH_ARSR"/>
    <property type="match status" value="1"/>
</dbReference>
<keyword evidence="6" id="KW-1185">Reference proteome</keyword>
<dbReference type="InterPro" id="IPR011991">
    <property type="entry name" value="ArsR-like_HTH"/>
</dbReference>
<evidence type="ECO:0000313" key="5">
    <source>
        <dbReference type="EMBL" id="PWI54268.1"/>
    </source>
</evidence>
<dbReference type="OrthoDB" id="9794330at2"/>
<dbReference type="Proteomes" id="UP000245380">
    <property type="component" value="Unassembled WGS sequence"/>
</dbReference>
<evidence type="ECO:0000256" key="3">
    <source>
        <dbReference type="ARBA" id="ARBA00023163"/>
    </source>
</evidence>
<evidence type="ECO:0000313" key="6">
    <source>
        <dbReference type="Proteomes" id="UP000245380"/>
    </source>
</evidence>
<protein>
    <recommendedName>
        <fullName evidence="4">HTH arsR-type domain-containing protein</fullName>
    </recommendedName>
</protein>
<dbReference type="PANTHER" id="PTHR33154:SF33">
    <property type="entry name" value="TRANSCRIPTIONAL REPRESSOR SDPR"/>
    <property type="match status" value="1"/>
</dbReference>
<name>A0A2U3CZ39_SULT2</name>
<dbReference type="PRINTS" id="PR00778">
    <property type="entry name" value="HTHARSR"/>
</dbReference>
<sequence length="124" mass="14286">MGIQNGRFQPWQLSVGEEIEQVVRVAERKYPILTQDSELEQWAFFHKALGDETRLRIVAMLLVQDVCLCEIVEGLQIPTSTINHHLKILERGGVIEGRREGKFTVYAIDQKKRNLIPLHHGEDN</sequence>
<dbReference type="InterPro" id="IPR051081">
    <property type="entry name" value="HTH_MetalResp_TranReg"/>
</dbReference>
<keyword evidence="1" id="KW-0805">Transcription regulation</keyword>
<dbReference type="Pfam" id="PF01022">
    <property type="entry name" value="HTH_5"/>
    <property type="match status" value="1"/>
</dbReference>
<evidence type="ECO:0000259" key="4">
    <source>
        <dbReference type="PROSITE" id="PS50987"/>
    </source>
</evidence>
<proteinExistence type="predicted"/>
<dbReference type="PANTHER" id="PTHR33154">
    <property type="entry name" value="TRANSCRIPTIONAL REGULATOR, ARSR FAMILY"/>
    <property type="match status" value="1"/>
</dbReference>
<evidence type="ECO:0000256" key="2">
    <source>
        <dbReference type="ARBA" id="ARBA00023125"/>
    </source>
</evidence>
<organism evidence="5 6">
    <name type="scientific">Sulfoacidibacillus thermotolerans</name>
    <name type="common">Acidibacillus sulfuroxidans</name>
    <dbReference type="NCBI Taxonomy" id="1765684"/>
    <lineage>
        <taxon>Bacteria</taxon>
        <taxon>Bacillati</taxon>
        <taxon>Bacillota</taxon>
        <taxon>Bacilli</taxon>
        <taxon>Bacillales</taxon>
        <taxon>Alicyclobacillaceae</taxon>
        <taxon>Sulfoacidibacillus</taxon>
    </lineage>
</organism>
<reference evidence="5 6" key="1">
    <citation type="submission" date="2016-11" db="EMBL/GenBank/DDBJ databases">
        <title>Comparative genomics of Acidibacillus ferroxidans species.</title>
        <authorList>
            <person name="Oliveira G."/>
            <person name="Nunes G."/>
            <person name="Oliveira R."/>
            <person name="Araujo F."/>
            <person name="Salim A."/>
            <person name="Scholte L."/>
            <person name="Morais D."/>
            <person name="Nancucheo I."/>
            <person name="Johnson D.B."/>
            <person name="Grail B."/>
            <person name="Bittencourt J."/>
            <person name="Valadares R."/>
        </authorList>
    </citation>
    <scope>NUCLEOTIDE SEQUENCE [LARGE SCALE GENOMIC DNA]</scope>
    <source>
        <strain evidence="5 6">Y002</strain>
    </source>
</reference>
<dbReference type="InterPro" id="IPR001845">
    <property type="entry name" value="HTH_ArsR_DNA-bd_dom"/>
</dbReference>
<dbReference type="InterPro" id="IPR036388">
    <property type="entry name" value="WH-like_DNA-bd_sf"/>
</dbReference>
<feature type="domain" description="HTH arsR-type" evidence="4">
    <location>
        <begin position="34"/>
        <end position="124"/>
    </location>
</feature>
<dbReference type="PROSITE" id="PS50987">
    <property type="entry name" value="HTH_ARSR_2"/>
    <property type="match status" value="1"/>
</dbReference>
<gene>
    <name evidence="5" type="ORF">BM613_13795</name>
</gene>
<dbReference type="EMBL" id="MPDK01000054">
    <property type="protein sequence ID" value="PWI54268.1"/>
    <property type="molecule type" value="Genomic_DNA"/>
</dbReference>
<comment type="caution">
    <text evidence="5">The sequence shown here is derived from an EMBL/GenBank/DDBJ whole genome shotgun (WGS) entry which is preliminary data.</text>
</comment>
<dbReference type="Gene3D" id="1.10.10.10">
    <property type="entry name" value="Winged helix-like DNA-binding domain superfamily/Winged helix DNA-binding domain"/>
    <property type="match status" value="1"/>
</dbReference>
<dbReference type="InterPro" id="IPR036390">
    <property type="entry name" value="WH_DNA-bd_sf"/>
</dbReference>
<dbReference type="AlphaFoldDB" id="A0A2U3CZ39"/>
<dbReference type="GO" id="GO:0003677">
    <property type="term" value="F:DNA binding"/>
    <property type="evidence" value="ECO:0007669"/>
    <property type="project" value="UniProtKB-KW"/>
</dbReference>
<dbReference type="NCBIfam" id="NF033788">
    <property type="entry name" value="HTH_metalloreg"/>
    <property type="match status" value="1"/>
</dbReference>